<dbReference type="EMBL" id="JBHSEH010000004">
    <property type="protein sequence ID" value="MFC4424900.1"/>
    <property type="molecule type" value="Genomic_DNA"/>
</dbReference>
<gene>
    <name evidence="3" type="ORF">ACFOZ9_01665</name>
</gene>
<comment type="similarity">
    <text evidence="1">Belongs to the pseudomonas-type ThrB family.</text>
</comment>
<evidence type="ECO:0000259" key="2">
    <source>
        <dbReference type="Pfam" id="PF01636"/>
    </source>
</evidence>
<dbReference type="Proteomes" id="UP001595998">
    <property type="component" value="Unassembled WGS sequence"/>
</dbReference>
<dbReference type="Gene3D" id="3.90.1200.10">
    <property type="match status" value="1"/>
</dbReference>
<dbReference type="InterPro" id="IPR050249">
    <property type="entry name" value="Pseudomonas-type_ThrB"/>
</dbReference>
<comment type="caution">
    <text evidence="3">The sequence shown here is derived from an EMBL/GenBank/DDBJ whole genome shotgun (WGS) entry which is preliminary data.</text>
</comment>
<proteinExistence type="inferred from homology"/>
<reference evidence="4" key="1">
    <citation type="journal article" date="2019" name="Int. J. Syst. Evol. Microbiol.">
        <title>The Global Catalogue of Microorganisms (GCM) 10K type strain sequencing project: providing services to taxonomists for standard genome sequencing and annotation.</title>
        <authorList>
            <consortium name="The Broad Institute Genomics Platform"/>
            <consortium name="The Broad Institute Genome Sequencing Center for Infectious Disease"/>
            <person name="Wu L."/>
            <person name="Ma J."/>
        </authorList>
    </citation>
    <scope>NUCLEOTIDE SEQUENCE [LARGE SCALE GENOMIC DNA]</scope>
    <source>
        <strain evidence="4">CCUG 56029</strain>
    </source>
</reference>
<dbReference type="PANTHER" id="PTHR21064:SF6">
    <property type="entry name" value="AMINOGLYCOSIDE PHOSPHOTRANSFERASE DOMAIN-CONTAINING PROTEIN"/>
    <property type="match status" value="1"/>
</dbReference>
<organism evidence="3 4">
    <name type="scientific">Deinococcus navajonensis</name>
    <dbReference type="NCBI Taxonomy" id="309884"/>
    <lineage>
        <taxon>Bacteria</taxon>
        <taxon>Thermotogati</taxon>
        <taxon>Deinococcota</taxon>
        <taxon>Deinococci</taxon>
        <taxon>Deinococcales</taxon>
        <taxon>Deinococcaceae</taxon>
        <taxon>Deinococcus</taxon>
    </lineage>
</organism>
<dbReference type="InterPro" id="IPR002575">
    <property type="entry name" value="Aminoglycoside_PTrfase"/>
</dbReference>
<dbReference type="PANTHER" id="PTHR21064">
    <property type="entry name" value="AMINOGLYCOSIDE PHOSPHOTRANSFERASE DOMAIN-CONTAINING PROTEIN-RELATED"/>
    <property type="match status" value="1"/>
</dbReference>
<evidence type="ECO:0000313" key="4">
    <source>
        <dbReference type="Proteomes" id="UP001595998"/>
    </source>
</evidence>
<evidence type="ECO:0000313" key="3">
    <source>
        <dbReference type="EMBL" id="MFC4424900.1"/>
    </source>
</evidence>
<dbReference type="RefSeq" id="WP_380035607.1">
    <property type="nucleotide sequence ID" value="NZ_JBHSEH010000004.1"/>
</dbReference>
<dbReference type="Pfam" id="PF01636">
    <property type="entry name" value="APH"/>
    <property type="match status" value="1"/>
</dbReference>
<dbReference type="Gene3D" id="3.30.200.20">
    <property type="entry name" value="Phosphorylase Kinase, domain 1"/>
    <property type="match status" value="1"/>
</dbReference>
<evidence type="ECO:0000256" key="1">
    <source>
        <dbReference type="ARBA" id="ARBA00038240"/>
    </source>
</evidence>
<dbReference type="SUPFAM" id="SSF56112">
    <property type="entry name" value="Protein kinase-like (PK-like)"/>
    <property type="match status" value="1"/>
</dbReference>
<accession>A0ABV8XHM4</accession>
<dbReference type="InterPro" id="IPR011009">
    <property type="entry name" value="Kinase-like_dom_sf"/>
</dbReference>
<feature type="domain" description="Aminoglycoside phosphotransferase" evidence="2">
    <location>
        <begin position="37"/>
        <end position="261"/>
    </location>
</feature>
<keyword evidence="4" id="KW-1185">Reference proteome</keyword>
<name>A0ABV8XHM4_9DEIO</name>
<sequence>MPAAFSILDPVALATYLQEHYALEAPISCELLSFGVNDTYLLRTATEPMVYRLYRPGWRTAADVAWEIALLAHLQEQGVDVSVALPDQAGTHQHWLEVAEGPRLGALFTFAPGVTPRWAEAKSAQSFGASVAALHDGMDSFEDPGGRFRLDLEHLIDSPLATVLPLLTGRPDDAAYLADLGARARERLNELALQGLSEGICHGDLHGGNVHVGDRGWTHFDFDCGGVGWRAYDIAVFWWSQSLGKAPANLWNDFLNGYGRDRLTSADHEALPWFVVARTLWLLGLHAGLRPRVGSASSGDHYWQHVLDFLRTWETEQLSATKGTQQVT</sequence>
<protein>
    <submittedName>
        <fullName evidence="3">Phosphotransferase enzyme family protein</fullName>
    </submittedName>
</protein>